<dbReference type="Proteomes" id="UP000054047">
    <property type="component" value="Unassembled WGS sequence"/>
</dbReference>
<sequence length="69" mass="7709">MATTQAARSASPSSTAGVAVTRTISRQWLSAEKLARTTLLKKNQYLMLAYCHHRSDRVKERKIGAFVML</sequence>
<organism evidence="1 2">
    <name type="scientific">Ancylostoma duodenale</name>
    <dbReference type="NCBI Taxonomy" id="51022"/>
    <lineage>
        <taxon>Eukaryota</taxon>
        <taxon>Metazoa</taxon>
        <taxon>Ecdysozoa</taxon>
        <taxon>Nematoda</taxon>
        <taxon>Chromadorea</taxon>
        <taxon>Rhabditida</taxon>
        <taxon>Rhabditina</taxon>
        <taxon>Rhabditomorpha</taxon>
        <taxon>Strongyloidea</taxon>
        <taxon>Ancylostomatidae</taxon>
        <taxon>Ancylostomatinae</taxon>
        <taxon>Ancylostoma</taxon>
    </lineage>
</organism>
<dbReference type="EMBL" id="KN738134">
    <property type="protein sequence ID" value="KIH54979.1"/>
    <property type="molecule type" value="Genomic_DNA"/>
</dbReference>
<proteinExistence type="predicted"/>
<name>A0A0C2G7W7_9BILA</name>
<evidence type="ECO:0000313" key="2">
    <source>
        <dbReference type="Proteomes" id="UP000054047"/>
    </source>
</evidence>
<accession>A0A0C2G7W7</accession>
<keyword evidence="2" id="KW-1185">Reference proteome</keyword>
<gene>
    <name evidence="1" type="ORF">ANCDUO_14874</name>
</gene>
<dbReference type="AlphaFoldDB" id="A0A0C2G7W7"/>
<protein>
    <submittedName>
        <fullName evidence="1">Uncharacterized protein</fullName>
    </submittedName>
</protein>
<evidence type="ECO:0000313" key="1">
    <source>
        <dbReference type="EMBL" id="KIH54979.1"/>
    </source>
</evidence>
<reference evidence="1 2" key="1">
    <citation type="submission" date="2013-12" db="EMBL/GenBank/DDBJ databases">
        <title>Draft genome of the parsitic nematode Ancylostoma duodenale.</title>
        <authorList>
            <person name="Mitreva M."/>
        </authorList>
    </citation>
    <scope>NUCLEOTIDE SEQUENCE [LARGE SCALE GENOMIC DNA]</scope>
    <source>
        <strain evidence="1 2">Zhejiang</strain>
    </source>
</reference>